<dbReference type="RefSeq" id="WP_306734522.1">
    <property type="nucleotide sequence ID" value="NZ_JANHAX010000001.1"/>
</dbReference>
<evidence type="ECO:0000313" key="3">
    <source>
        <dbReference type="Proteomes" id="UP001226762"/>
    </source>
</evidence>
<gene>
    <name evidence="2" type="ORF">NO357_05095</name>
</gene>
<dbReference type="AlphaFoldDB" id="A0AAE3WAR1"/>
<reference evidence="2" key="2">
    <citation type="submission" date="2023-02" db="EMBL/GenBank/DDBJ databases">
        <title>'Rhodoalgimonas zhirmunskyi' gen. nov., isolated from a red alga.</title>
        <authorList>
            <person name="Nedashkovskaya O.I."/>
            <person name="Otstavnykh N.Y."/>
            <person name="Bystritskaya E.P."/>
            <person name="Balabanova L.A."/>
            <person name="Isaeva M.P."/>
        </authorList>
    </citation>
    <scope>NUCLEOTIDE SEQUENCE</scope>
    <source>
        <strain evidence="2">KCTC 52189</strain>
    </source>
</reference>
<keyword evidence="1" id="KW-1133">Transmembrane helix</keyword>
<evidence type="ECO:0000313" key="2">
    <source>
        <dbReference type="EMBL" id="MDQ2089274.1"/>
    </source>
</evidence>
<dbReference type="InterPro" id="IPR051311">
    <property type="entry name" value="DedA_domain"/>
</dbReference>
<dbReference type="PANTHER" id="PTHR42709">
    <property type="entry name" value="ALKALINE PHOSPHATASE LIKE PROTEIN"/>
    <property type="match status" value="1"/>
</dbReference>
<accession>A0AAE3WAR1</accession>
<comment type="caution">
    <text evidence="2">The sequence shown here is derived from an EMBL/GenBank/DDBJ whole genome shotgun (WGS) entry which is preliminary data.</text>
</comment>
<evidence type="ECO:0000256" key="1">
    <source>
        <dbReference type="SAM" id="Phobius"/>
    </source>
</evidence>
<dbReference type="EMBL" id="JANHAX010000001">
    <property type="protein sequence ID" value="MDQ2089274.1"/>
    <property type="molecule type" value="Genomic_DNA"/>
</dbReference>
<reference evidence="2" key="1">
    <citation type="submission" date="2022-07" db="EMBL/GenBank/DDBJ databases">
        <authorList>
            <person name="Otstavnykh N."/>
            <person name="Isaeva M."/>
            <person name="Bystritskaya E."/>
        </authorList>
    </citation>
    <scope>NUCLEOTIDE SEQUENCE</scope>
    <source>
        <strain evidence="2">KCTC 52189</strain>
    </source>
</reference>
<dbReference type="PANTHER" id="PTHR42709:SF2">
    <property type="entry name" value="INNER MEMBRANE PROTEIN YOHD"/>
    <property type="match status" value="1"/>
</dbReference>
<sequence length="190" mass="20136">MTFEGLIQAFGLPGLALGSALEGDAVTFFGGVLAHRGMFPLTGVVLASAAGAIFIDNLLFLAGRHAGQSRLVRTLLRRGPVATAQGWLGRNAVLTLLAFRFVWGMKTVTVLLIANTAVSWRRFAVLDASGVLLWAGTFAGLGFGAGTAIEAMLGRLKLHHHLGTAGVVFLAVAGLWWLMRRVGRREGGER</sequence>
<feature type="transmembrane region" description="Helical" evidence="1">
    <location>
        <begin position="38"/>
        <end position="60"/>
    </location>
</feature>
<keyword evidence="1" id="KW-0812">Transmembrane</keyword>
<dbReference type="GO" id="GO:0005886">
    <property type="term" value="C:plasma membrane"/>
    <property type="evidence" value="ECO:0007669"/>
    <property type="project" value="TreeGrafter"/>
</dbReference>
<proteinExistence type="predicted"/>
<feature type="transmembrane region" description="Helical" evidence="1">
    <location>
        <begin position="123"/>
        <end position="149"/>
    </location>
</feature>
<keyword evidence="1" id="KW-0472">Membrane</keyword>
<keyword evidence="3" id="KW-1185">Reference proteome</keyword>
<organism evidence="2 3">
    <name type="scientific">Marimonas arenosa</name>
    <dbReference type="NCBI Taxonomy" id="1795305"/>
    <lineage>
        <taxon>Bacteria</taxon>
        <taxon>Pseudomonadati</taxon>
        <taxon>Pseudomonadota</taxon>
        <taxon>Alphaproteobacteria</taxon>
        <taxon>Rhodobacterales</taxon>
        <taxon>Paracoccaceae</taxon>
        <taxon>Marimonas</taxon>
    </lineage>
</organism>
<dbReference type="Proteomes" id="UP001226762">
    <property type="component" value="Unassembled WGS sequence"/>
</dbReference>
<feature type="transmembrane region" description="Helical" evidence="1">
    <location>
        <begin position="161"/>
        <end position="179"/>
    </location>
</feature>
<protein>
    <submittedName>
        <fullName evidence="2">DedA family protein</fullName>
    </submittedName>
</protein>
<name>A0AAE3WAR1_9RHOB</name>